<keyword evidence="2" id="KW-0812">Transmembrane</keyword>
<dbReference type="EMBL" id="AXCW01000063">
    <property type="protein sequence ID" value="EYR63871.1"/>
    <property type="molecule type" value="Genomic_DNA"/>
</dbReference>
<evidence type="ECO:0000313" key="5">
    <source>
        <dbReference type="Proteomes" id="UP000019753"/>
    </source>
</evidence>
<feature type="compositionally biased region" description="Pro residues" evidence="1">
    <location>
        <begin position="585"/>
        <end position="597"/>
    </location>
</feature>
<comment type="caution">
    <text evidence="4">The sequence shown here is derived from an EMBL/GenBank/DDBJ whole genome shotgun (WGS) entry which is preliminary data.</text>
</comment>
<gene>
    <name evidence="4" type="ORF">N866_17555</name>
</gene>
<feature type="region of interest" description="Disordered" evidence="1">
    <location>
        <begin position="578"/>
        <end position="597"/>
    </location>
</feature>
<dbReference type="OrthoDB" id="9813301at2"/>
<organism evidence="4 5">
    <name type="scientific">Actinotalea ferrariae CF5-4</name>
    <dbReference type="NCBI Taxonomy" id="948458"/>
    <lineage>
        <taxon>Bacteria</taxon>
        <taxon>Bacillati</taxon>
        <taxon>Actinomycetota</taxon>
        <taxon>Actinomycetes</taxon>
        <taxon>Micrococcales</taxon>
        <taxon>Cellulomonadaceae</taxon>
        <taxon>Actinotalea</taxon>
    </lineage>
</organism>
<evidence type="ECO:0000259" key="3">
    <source>
        <dbReference type="Pfam" id="PF12229"/>
    </source>
</evidence>
<accession>A0A021VRW1</accession>
<dbReference type="Pfam" id="PF04294">
    <property type="entry name" value="VanW"/>
    <property type="match status" value="1"/>
</dbReference>
<dbReference type="RefSeq" id="WP_052022564.1">
    <property type="nucleotide sequence ID" value="NZ_AXCW01000063.1"/>
</dbReference>
<dbReference type="Pfam" id="PF12229">
    <property type="entry name" value="PG_binding_4"/>
    <property type="match status" value="1"/>
</dbReference>
<evidence type="ECO:0000256" key="1">
    <source>
        <dbReference type="SAM" id="MobiDB-lite"/>
    </source>
</evidence>
<keyword evidence="2" id="KW-0472">Membrane</keyword>
<name>A0A021VRW1_9CELL</name>
<keyword evidence="2" id="KW-1133">Transmembrane helix</keyword>
<reference evidence="4 5" key="1">
    <citation type="submission" date="2014-01" db="EMBL/GenBank/DDBJ databases">
        <title>Actinotalea ferrariae CF5-4.</title>
        <authorList>
            <person name="Chen F."/>
            <person name="Li Y."/>
            <person name="Wang G."/>
        </authorList>
    </citation>
    <scope>NUCLEOTIDE SEQUENCE [LARGE SCALE GENOMIC DNA]</scope>
    <source>
        <strain evidence="4 5">CF5-4</strain>
    </source>
</reference>
<dbReference type="PANTHER" id="PTHR35788:SF1">
    <property type="entry name" value="EXPORTED PROTEIN"/>
    <property type="match status" value="1"/>
</dbReference>
<dbReference type="PANTHER" id="PTHR35788">
    <property type="entry name" value="EXPORTED PROTEIN-RELATED"/>
    <property type="match status" value="1"/>
</dbReference>
<dbReference type="InterPro" id="IPR022029">
    <property type="entry name" value="YoaR-like_PG-bd"/>
</dbReference>
<dbReference type="InterPro" id="IPR007391">
    <property type="entry name" value="Vancomycin_resist_VanW"/>
</dbReference>
<protein>
    <submittedName>
        <fullName evidence="4">Vanomycin resistance protein VanB</fullName>
    </submittedName>
</protein>
<proteinExistence type="predicted"/>
<evidence type="ECO:0000256" key="2">
    <source>
        <dbReference type="SAM" id="Phobius"/>
    </source>
</evidence>
<evidence type="ECO:0000313" key="4">
    <source>
        <dbReference type="EMBL" id="EYR63871.1"/>
    </source>
</evidence>
<dbReference type="Proteomes" id="UP000019753">
    <property type="component" value="Unassembled WGS sequence"/>
</dbReference>
<sequence length="597" mass="61944">MSKQTDQQARVGGGSPMDAFPDEPARRSWPRAVAIVAAVLVVVAAAYVGALWAWGDTVPRGTTVAGVAIGGLSSQEAEERLTADLGPATQDPIPVAVGERRTTVDPATAGLELDVPATVDGLTGFSLAPSRLWQHLAGVGEADAVTRVDEDALGRAVEDLDVSLGTAPVDATLGFVDGQPSATPAAAGTELDAEAAREVLSEQWLTAARPVELPSRPVEPTVTDDDVQRALTGLARPLVDAPVAVSVAGQLAELPVDVLAATATFVVTEDGDLELEMDGEALSEAVLARTTNLLTPATDASFAFEGGVPVIVPGVAGSSIDPQALAEGVIAAGTGRDEDRTVEVELVQVDPAQSTAALEQLGVTTKVSEFSTPVTSDADRTHNLVVGASKVNGTLIRPGEVFSLTDTLAPITPAGGYREAGVVVNGVLTDGVGGGLSQMGTTVYNAGFFAGLEDVEHRPHSYWFSRYPEGREATIYEGVLDVKIGNNTPYGVLLQSWVADGRLWVAAWSTPHWEVQHSTSGRSEVVQPTTVYSTAPDCIAQAAGNPGFRVTVTRRLLLQGEVQSEESDTWRYQPQNAVVCGPAPGTEPAPAPTPPPG</sequence>
<feature type="transmembrane region" description="Helical" evidence="2">
    <location>
        <begin position="32"/>
        <end position="54"/>
    </location>
</feature>
<dbReference type="InterPro" id="IPR052913">
    <property type="entry name" value="Glycopeptide_resist_protein"/>
</dbReference>
<dbReference type="AlphaFoldDB" id="A0A021VRW1"/>
<feature type="region of interest" description="Disordered" evidence="1">
    <location>
        <begin position="1"/>
        <end position="24"/>
    </location>
</feature>
<keyword evidence="5" id="KW-1185">Reference proteome</keyword>
<feature type="domain" description="YoaR-like putative peptidoglycan binding" evidence="3">
    <location>
        <begin position="234"/>
        <end position="338"/>
    </location>
</feature>